<dbReference type="GO" id="GO:0003723">
    <property type="term" value="F:RNA binding"/>
    <property type="evidence" value="ECO:0007669"/>
    <property type="project" value="UniProtKB-UniRule"/>
</dbReference>
<dbReference type="Pfam" id="PF13083">
    <property type="entry name" value="KH_KhpA-B"/>
    <property type="match status" value="1"/>
</dbReference>
<dbReference type="GO" id="GO:0071555">
    <property type="term" value="P:cell wall organization"/>
    <property type="evidence" value="ECO:0007669"/>
    <property type="project" value="UniProtKB-KW"/>
</dbReference>
<dbReference type="AlphaFoldDB" id="B4D1X5"/>
<dbReference type="PROSITE" id="PS50084">
    <property type="entry name" value="KH_TYPE_1"/>
    <property type="match status" value="1"/>
</dbReference>
<dbReference type="STRING" id="497964.CfE428DRAFT_2913"/>
<keyword evidence="3" id="KW-0133">Cell shape</keyword>
<comment type="subcellular location">
    <subcellularLocation>
        <location evidence="3">Cytoplasm</location>
    </subcellularLocation>
</comment>
<evidence type="ECO:0000256" key="3">
    <source>
        <dbReference type="HAMAP-Rule" id="MF_00088"/>
    </source>
</evidence>
<keyword evidence="3" id="KW-0143">Chaperone</keyword>
<dbReference type="InterPro" id="IPR020627">
    <property type="entry name" value="KhpA"/>
</dbReference>
<dbReference type="HAMAP" id="MF_00088">
    <property type="entry name" value="KhpA"/>
    <property type="match status" value="1"/>
</dbReference>
<keyword evidence="1 3" id="KW-0963">Cytoplasm</keyword>
<dbReference type="Proteomes" id="UP000005824">
    <property type="component" value="Unassembled WGS sequence"/>
</dbReference>
<protein>
    <recommendedName>
        <fullName evidence="3">RNA-binding protein KhpA</fullName>
    </recommendedName>
    <alternativeName>
        <fullName evidence="3">KH-domain protein A</fullName>
    </alternativeName>
</protein>
<organism evidence="4 5">
    <name type="scientific">Chthoniobacter flavus Ellin428</name>
    <dbReference type="NCBI Taxonomy" id="497964"/>
    <lineage>
        <taxon>Bacteria</taxon>
        <taxon>Pseudomonadati</taxon>
        <taxon>Verrucomicrobiota</taxon>
        <taxon>Spartobacteria</taxon>
        <taxon>Chthoniobacterales</taxon>
        <taxon>Chthoniobacteraceae</taxon>
        <taxon>Chthoniobacter</taxon>
    </lineage>
</organism>
<evidence type="ECO:0000256" key="1">
    <source>
        <dbReference type="ARBA" id="ARBA00022490"/>
    </source>
</evidence>
<accession>B4D1X5</accession>
<gene>
    <name evidence="3" type="primary">khpA</name>
    <name evidence="4" type="ORF">CfE428DRAFT_2913</name>
</gene>
<dbReference type="PANTHER" id="PTHR34654">
    <property type="entry name" value="UPF0109 PROTEIN SCO5592"/>
    <property type="match status" value="1"/>
</dbReference>
<dbReference type="Gene3D" id="3.30.300.20">
    <property type="match status" value="1"/>
</dbReference>
<keyword evidence="3" id="KW-0961">Cell wall biogenesis/degradation</keyword>
<dbReference type="eggNOG" id="COG1837">
    <property type="taxonomic scope" value="Bacteria"/>
</dbReference>
<dbReference type="GO" id="GO:0008360">
    <property type="term" value="P:regulation of cell shape"/>
    <property type="evidence" value="ECO:0007669"/>
    <property type="project" value="UniProtKB-KW"/>
</dbReference>
<reference evidence="4 5" key="1">
    <citation type="journal article" date="2011" name="J. Bacteriol.">
        <title>Genome sequence of Chthoniobacter flavus Ellin428, an aerobic heterotrophic soil bacterium.</title>
        <authorList>
            <person name="Kant R."/>
            <person name="van Passel M.W."/>
            <person name="Palva A."/>
            <person name="Lucas S."/>
            <person name="Lapidus A."/>
            <person name="Glavina Del Rio T."/>
            <person name="Dalin E."/>
            <person name="Tice H."/>
            <person name="Bruce D."/>
            <person name="Goodwin L."/>
            <person name="Pitluck S."/>
            <person name="Larimer F.W."/>
            <person name="Land M.L."/>
            <person name="Hauser L."/>
            <person name="Sangwan P."/>
            <person name="de Vos W.M."/>
            <person name="Janssen P.H."/>
            <person name="Smidt H."/>
        </authorList>
    </citation>
    <scope>NUCLEOTIDE SEQUENCE [LARGE SCALE GENOMIC DNA]</scope>
    <source>
        <strain evidence="4 5">Ellin428</strain>
    </source>
</reference>
<dbReference type="InParanoid" id="B4D1X5"/>
<dbReference type="InterPro" id="IPR009019">
    <property type="entry name" value="KH_sf_prok-type"/>
</dbReference>
<dbReference type="PANTHER" id="PTHR34654:SF1">
    <property type="entry name" value="RNA-BINDING PROTEIN KHPA"/>
    <property type="match status" value="1"/>
</dbReference>
<dbReference type="InterPro" id="IPR015946">
    <property type="entry name" value="KH_dom-like_a/b"/>
</dbReference>
<evidence type="ECO:0000313" key="4">
    <source>
        <dbReference type="EMBL" id="EDY19737.1"/>
    </source>
</evidence>
<proteinExistence type="inferred from homology"/>
<dbReference type="GO" id="GO:0009252">
    <property type="term" value="P:peptidoglycan biosynthetic process"/>
    <property type="evidence" value="ECO:0007669"/>
    <property type="project" value="UniProtKB-UniRule"/>
</dbReference>
<dbReference type="SUPFAM" id="SSF54814">
    <property type="entry name" value="Prokaryotic type KH domain (KH-domain type II)"/>
    <property type="match status" value="1"/>
</dbReference>
<sequence length="76" mass="8536">MQEFLEHVLPLLIDYPEDMVLTKQTSGKRTTFHLKVRQTDVGKVIGKHGQTIVAIRNLLSASAARHGEKAQLEIVE</sequence>
<comment type="subunit">
    <text evidence="3">Forms a complex with KhpB.</text>
</comment>
<comment type="similarity">
    <text evidence="3">Belongs to the KhpA RNA-binding protein family.</text>
</comment>
<comment type="function">
    <text evidence="3">A probable RNA chaperone. Forms a complex with KhpB which binds to cellular RNA and controls its expression. Plays a role in peptidoglycan (PG) homeostasis and cell length regulation.</text>
</comment>
<dbReference type="CDD" id="cd22533">
    <property type="entry name" value="KH-II_YlqC-like"/>
    <property type="match status" value="1"/>
</dbReference>
<name>B4D1X5_9BACT</name>
<keyword evidence="5" id="KW-1185">Reference proteome</keyword>
<comment type="caution">
    <text evidence="4">The sequence shown here is derived from an EMBL/GenBank/DDBJ whole genome shotgun (WGS) entry which is preliminary data.</text>
</comment>
<dbReference type="EMBL" id="ABVL01000007">
    <property type="protein sequence ID" value="EDY19737.1"/>
    <property type="molecule type" value="Genomic_DNA"/>
</dbReference>
<evidence type="ECO:0000313" key="5">
    <source>
        <dbReference type="Proteomes" id="UP000005824"/>
    </source>
</evidence>
<dbReference type="GO" id="GO:0005737">
    <property type="term" value="C:cytoplasm"/>
    <property type="evidence" value="ECO:0007669"/>
    <property type="project" value="UniProtKB-SubCell"/>
</dbReference>
<evidence type="ECO:0000256" key="2">
    <source>
        <dbReference type="ARBA" id="ARBA00022884"/>
    </source>
</evidence>
<keyword evidence="2 3" id="KW-0694">RNA-binding</keyword>